<dbReference type="EMBL" id="BK015169">
    <property type="protein sequence ID" value="DAD93863.1"/>
    <property type="molecule type" value="Genomic_DNA"/>
</dbReference>
<evidence type="ECO:0000313" key="1">
    <source>
        <dbReference type="EMBL" id="DAD93863.1"/>
    </source>
</evidence>
<sequence length="1597" mass="175621">MINVTNQLKTESLLNSNYYVTANAVLRDGTTLNLEKEDFYFDGNGIVDSSDSGDFPIGVAIEKTATLALVNDDDRFSGYNFAGAQFTLFLNLQLSDRLETIRRGTFIVSKKPATSDEINLTLLDYMSKAEADYKTNLIFPCSVREVLEDACQQTGIVLGDATFKNADYQVQKKPENTTFRAVIGMVAALAGGNARIDENDNLRIITFDDGADTITLEAVPWYDINGNIILDIDSNEIETIFERKGFNLNAIRNLTYDVDDVVVTGVKYTDNETEYKYGTDGYVITIDNKLLSGNEQAGVDLIGKELVGMRLRPFSCDSIAIGYATFGDRITFSDIKGNIYYSYLTDVDFAFSGSTSFSCNAKSMEDLNVDYPDSMQVEVDNVKKDTEKKITAYDAKLKQMNELAANTLGFYYTEEIQSDGSTISYRHDKPTLADSKVIYKTGADGFFLSVDGGQTWKAGFDSNGDAVLNILYAIGIQSDWINTRGFTAKDNDGNITFRIDAETGAVNLNATELTIKGKTPENVANAEVEKFITEVYSPQIKVLQEQIDGQIEAFFGDYVPDGNNEPASTWTDDTTKKKHLGDLFYIVNNEEYGGQAYRYAKINGEYRWDYVKDTAVVKALADAAQAQNTANAKKRIFGAEPVPPYDIDDLWVQGGAGDILKCQKAKAEGASYDANDWVRASKYTDDSAITAFIKGVFADTIESLQEQLDGKIQTWSQDTDPALEWTETEEIPWADAGGNSILDVDGNEILIVWEKGKYIHKGDLWQNTSGGNTRWRWDGSEWVEQKAPDYLFDKIDGKAAVYFEQPKPPYNMGDFWVTSKADGEASIKTAVRSRADGAFTDTDWIDFKYVDKTDIDNAVKEYDTSLGQDEVFNKLTNGGEDQGIYIQDKKLYINANYILAGLLAGKFINAKGIKVIDKDNQTTLYIDDNGKVRILATEFSLQGKSVSDIATDAATEEAKKYKTLNVILSNEYQGIPTDAEGNYTAFPECKTTVTALYGDDNVTSSATITFTAGSGVTGSGSGATYTVTALSSDTGIITVSVSYNNLSVEKQFTIAKQKQGIQGLQGIQGINGKDGISGKDGQDGKTSYFHIKYSSVANPTSSSQMSETPSTYIGTYVDYTEADSDDPGKYTWSRFEGKDGAQGIPGTNGDNGQTSYLHIAYATSSDGKTGFSVSDSAGKTYIGQYTDFKENDSTNPSNYSWTKIKGDTGNGVSVIAQHYLASSSSSGVTTSTSGWTESVQTPTSSKRYLWNYQTTTYTDGTSVNTTPHVIGVYGEKGDDGKDASDMTQLEIFNKLTNNGETQGLYLYDNKVYLNASYIDTGYLAGWEVGYRKLSASGTYGEVTLDASAGEIYSETNTGIYVPGYGTLYGTRIRGINLYTGTVHASSASFNKSVSADSVSASKKVTAGTHIEASGHFYSIGTGTDLADLSVRGTKKRILPTKNYGTQAFYCYEMASPMFGDIGEASVSEDGTCLIDIDDIFQESTNVRIEYYVFLQKEGDGDCWVDKKEQTYFTVKGTPGLKFAFEIKARQADYEHMRFADASETAYDRAIDTDMPEPDYSESLEVSEPDYEKELLNNREKIIDEMENVSWKKFLQVL</sequence>
<name>A0A8S5NHN7_9CAUD</name>
<organism evidence="1">
    <name type="scientific">Siphoviridae sp. ctmTU3</name>
    <dbReference type="NCBI Taxonomy" id="2826453"/>
    <lineage>
        <taxon>Viruses</taxon>
        <taxon>Duplodnaviria</taxon>
        <taxon>Heunggongvirae</taxon>
        <taxon>Uroviricota</taxon>
        <taxon>Caudoviricetes</taxon>
    </lineage>
</organism>
<reference evidence="1" key="1">
    <citation type="journal article" date="2021" name="Proc. Natl. Acad. Sci. U.S.A.">
        <title>A Catalog of Tens of Thousands of Viruses from Human Metagenomes Reveals Hidden Associations with Chronic Diseases.</title>
        <authorList>
            <person name="Tisza M.J."/>
            <person name="Buck C.B."/>
        </authorList>
    </citation>
    <scope>NUCLEOTIDE SEQUENCE</scope>
    <source>
        <strain evidence="1">CtmTU3</strain>
    </source>
</reference>
<proteinExistence type="predicted"/>
<accession>A0A8S5NHN7</accession>
<protein>
    <submittedName>
        <fullName evidence="1">Tail protein</fullName>
    </submittedName>
</protein>